<organism evidence="10 11">
    <name type="scientific">Bison bison bison</name>
    <name type="common">North American plains bison</name>
    <dbReference type="NCBI Taxonomy" id="43346"/>
    <lineage>
        <taxon>Eukaryota</taxon>
        <taxon>Metazoa</taxon>
        <taxon>Chordata</taxon>
        <taxon>Craniata</taxon>
        <taxon>Vertebrata</taxon>
        <taxon>Euteleostomi</taxon>
        <taxon>Mammalia</taxon>
        <taxon>Eutheria</taxon>
        <taxon>Laurasiatheria</taxon>
        <taxon>Artiodactyla</taxon>
        <taxon>Ruminantia</taxon>
        <taxon>Pecora</taxon>
        <taxon>Bovidae</taxon>
        <taxon>Bovinae</taxon>
        <taxon>Bison</taxon>
    </lineage>
</organism>
<dbReference type="GO" id="GO:0006397">
    <property type="term" value="P:mRNA processing"/>
    <property type="evidence" value="ECO:0007669"/>
    <property type="project" value="UniProtKB-KW"/>
</dbReference>
<evidence type="ECO:0000256" key="4">
    <source>
        <dbReference type="ARBA" id="ARBA00022801"/>
    </source>
</evidence>
<dbReference type="KEGG" id="bbis:104980980"/>
<dbReference type="GO" id="GO:0004722">
    <property type="term" value="F:protein serine/threonine phosphatase activity"/>
    <property type="evidence" value="ECO:0007669"/>
    <property type="project" value="UniProtKB-UniRule"/>
</dbReference>
<keyword evidence="4 9" id="KW-0378">Hydrolase</keyword>
<protein>
    <recommendedName>
        <fullName evidence="9">RNA polymerase II subunit A C-terminal domain phosphatase SSU72</fullName>
        <shortName evidence="9">CTD phosphatase SSU72</shortName>
        <ecNumber evidence="9">3.1.3.16</ecNumber>
    </recommendedName>
</protein>
<keyword evidence="3 9" id="KW-0507">mRNA processing</keyword>
<dbReference type="GeneID" id="104980980"/>
<evidence type="ECO:0000256" key="2">
    <source>
        <dbReference type="ARBA" id="ARBA00008978"/>
    </source>
</evidence>
<proteinExistence type="inferred from homology"/>
<dbReference type="PANTHER" id="PTHR20383">
    <property type="entry name" value="RNA POLYMERASE II SUBUNIT A C-TERMINAL DOMAIN PHOSPHATASE"/>
    <property type="match status" value="1"/>
</dbReference>
<feature type="non-terminal residue" evidence="11">
    <location>
        <position position="118"/>
    </location>
</feature>
<keyword evidence="10" id="KW-1185">Reference proteome</keyword>
<comment type="catalytic activity">
    <reaction evidence="7 9">
        <text>O-phospho-L-seryl-[protein] + H2O = L-seryl-[protein] + phosphate</text>
        <dbReference type="Rhea" id="RHEA:20629"/>
        <dbReference type="Rhea" id="RHEA-COMP:9863"/>
        <dbReference type="Rhea" id="RHEA-COMP:11604"/>
        <dbReference type="ChEBI" id="CHEBI:15377"/>
        <dbReference type="ChEBI" id="CHEBI:29999"/>
        <dbReference type="ChEBI" id="CHEBI:43474"/>
        <dbReference type="ChEBI" id="CHEBI:83421"/>
        <dbReference type="EC" id="3.1.3.16"/>
    </reaction>
</comment>
<keyword evidence="5 9" id="KW-0904">Protein phosphatase</keyword>
<evidence type="ECO:0000313" key="10">
    <source>
        <dbReference type="Proteomes" id="UP000515208"/>
    </source>
</evidence>
<evidence type="ECO:0000256" key="1">
    <source>
        <dbReference type="ARBA" id="ARBA00004123"/>
    </source>
</evidence>
<comment type="subcellular location">
    <subcellularLocation>
        <location evidence="1 9">Nucleus</location>
    </subcellularLocation>
</comment>
<feature type="non-terminal residue" evidence="11">
    <location>
        <position position="1"/>
    </location>
</feature>
<dbReference type="RefSeq" id="XP_010828169.1">
    <property type="nucleotide sequence ID" value="XM_010829867.1"/>
</dbReference>
<keyword evidence="6 9" id="KW-0539">Nucleus</keyword>
<dbReference type="Pfam" id="PF04722">
    <property type="entry name" value="Ssu72"/>
    <property type="match status" value="1"/>
</dbReference>
<reference evidence="11" key="1">
    <citation type="submission" date="2025-08" db="UniProtKB">
        <authorList>
            <consortium name="RefSeq"/>
        </authorList>
    </citation>
    <scope>IDENTIFICATION</scope>
    <source>
        <tissue evidence="11">Blood</tissue>
    </source>
</reference>
<comment type="similarity">
    <text evidence="2 9">Belongs to the SSU72 phosphatase family.</text>
</comment>
<evidence type="ECO:0000256" key="8">
    <source>
        <dbReference type="ARBA" id="ARBA00048336"/>
    </source>
</evidence>
<evidence type="ECO:0000256" key="9">
    <source>
        <dbReference type="RuleBase" id="RU369031"/>
    </source>
</evidence>
<evidence type="ECO:0000256" key="5">
    <source>
        <dbReference type="ARBA" id="ARBA00022912"/>
    </source>
</evidence>
<gene>
    <name evidence="11" type="primary">LOC104980980</name>
</gene>
<evidence type="ECO:0000256" key="6">
    <source>
        <dbReference type="ARBA" id="ARBA00023242"/>
    </source>
</evidence>
<evidence type="ECO:0000313" key="11">
    <source>
        <dbReference type="RefSeq" id="XP_010828169.1"/>
    </source>
</evidence>
<accession>A0A6P3GN01</accession>
<sequence length="118" mass="13900">KDRQRYNSNGILHILGRNERIKPRPERFQECRDRFDVIFTCEESVYDRVVEELWVREQETFQPVHVINVDMADNLEDATLGSFIICELCERLQQADNLEDSLVQVLLAAERKTGKSFL</sequence>
<dbReference type="InterPro" id="IPR006811">
    <property type="entry name" value="RNA_pol_II_suA"/>
</dbReference>
<evidence type="ECO:0000256" key="7">
    <source>
        <dbReference type="ARBA" id="ARBA00047761"/>
    </source>
</evidence>
<comment type="function">
    <text evidence="9">Protein phosphatase that catalyzes the dephosphorylation of the C-terminal domain of RNA polymerase II. Plays a role in RNA processing and termination.</text>
</comment>
<evidence type="ECO:0000256" key="3">
    <source>
        <dbReference type="ARBA" id="ARBA00022664"/>
    </source>
</evidence>
<comment type="catalytic activity">
    <reaction evidence="8 9">
        <text>O-phospho-L-threonyl-[protein] + H2O = L-threonyl-[protein] + phosphate</text>
        <dbReference type="Rhea" id="RHEA:47004"/>
        <dbReference type="Rhea" id="RHEA-COMP:11060"/>
        <dbReference type="Rhea" id="RHEA-COMP:11605"/>
        <dbReference type="ChEBI" id="CHEBI:15377"/>
        <dbReference type="ChEBI" id="CHEBI:30013"/>
        <dbReference type="ChEBI" id="CHEBI:43474"/>
        <dbReference type="ChEBI" id="CHEBI:61977"/>
        <dbReference type="EC" id="3.1.3.16"/>
    </reaction>
</comment>
<name>A0A6P3GN01_BISBB</name>
<dbReference type="OrthoDB" id="57957at2759"/>
<dbReference type="Proteomes" id="UP000515208">
    <property type="component" value="Unplaced"/>
</dbReference>
<dbReference type="EC" id="3.1.3.16" evidence="9"/>
<dbReference type="Gene3D" id="3.40.50.2300">
    <property type="match status" value="1"/>
</dbReference>
<dbReference type="GO" id="GO:0005634">
    <property type="term" value="C:nucleus"/>
    <property type="evidence" value="ECO:0007669"/>
    <property type="project" value="UniProtKB-SubCell"/>
</dbReference>
<dbReference type="AlphaFoldDB" id="A0A6P3GN01"/>
<dbReference type="FunFam" id="3.40.50.2300:FF:000066">
    <property type="entry name" value="RNA polymerase II subunit A C-terminal domain phosphatase SSU72"/>
    <property type="match status" value="1"/>
</dbReference>